<dbReference type="EMBL" id="JAKELL010000012">
    <property type="protein sequence ID" value="KAH8995448.1"/>
    <property type="molecule type" value="Genomic_DNA"/>
</dbReference>
<evidence type="ECO:0000256" key="1">
    <source>
        <dbReference type="RuleBase" id="RU363098"/>
    </source>
</evidence>
<dbReference type="PANTHER" id="PTHR23079">
    <property type="entry name" value="RNA-DEPENDENT RNA POLYMERASE"/>
    <property type="match status" value="1"/>
</dbReference>
<comment type="similarity">
    <text evidence="1">Belongs to the RdRP family.</text>
</comment>
<accession>A0AAD4QA08</accession>
<dbReference type="Proteomes" id="UP001201163">
    <property type="component" value="Unassembled WGS sequence"/>
</dbReference>
<dbReference type="InterPro" id="IPR057596">
    <property type="entry name" value="RDRP_core"/>
</dbReference>
<evidence type="ECO:0000256" key="2">
    <source>
        <dbReference type="SAM" id="MobiDB-lite"/>
    </source>
</evidence>
<dbReference type="InterPro" id="IPR007855">
    <property type="entry name" value="RDRP"/>
</dbReference>
<sequence>MEIELKGIDFDADICEIYEAVARVLHGPELYDPNDQRNKGRKPYFEIVPGESPAGRIHNGTALLHVSSGVGGRLFQWIFESPKNTIVVGNSSRALRLFKTHRELPPDVEYKLEKALYVDPNQEKERQKIEDKARQARLRIAKVQFGVWYTQPKSNSRPNHGRIFSIEHEREFVSQSAAYINIVYERRLICIDIGQRETEEINYRVLVKFSSIRKLGIGSDAEHGPCIIFDLRVPPSFELESYNNRVPEGIQCRGRRKTRDPISSLDESHALVAPYAFQLRVVLTEGNDLRKFEEICKEVQCQPVPRRVYRVDSSSKQFFRQDVMDNVSDWIKKMEWKCAFQIEAYLRGGLLNTDDLLVSLRNHIGDVIRHYKSEAGEFFRLFSSVLGSRDASETPGACLARFRAENPIIDPVKLGPFETQSNRVIRRYKDHDPTLVARFVRVEFRDEDHLAYRWDGDVDGTWFLQRRVGKILREGFEVAGRKFEFLAYSTSSLREHAVWFVSPFRDPVEGYVNARTIRASLGDFSDLLRTPSKWAARIAQAFTATDPSVKIRRGQWEEQDDLGPHTDGDESSAYQFEDKRVRPSAYQFRFLGYKGVVVVDSRLKGIKMRLRKSQRKFPVPNVSEAEFEIARSFDYPNSVHLNRFVVFVSYAHTLSLGVVRFFRPAVMALEDLGVKKKAFVDLQEDAKARIYLAKDSLKIFAGLLRSQTLGLKFHLPFILEQLMNLGLDFRDHLDKEAIRSAFLGRLSAFADEGRAYIKEGARPDKVFTLREKQIYVCVQESTDKEPEYLKGACLISRSPVIHPGDIQRVYAVGKPPDDKICFFSGLKNVVVLPAIGDRSSASCLAGGDLDGDTFDIYYDNPDLLTSFIVPPAEYPPGEVWTLNERRGDATVEDICDFIVEFISSDVMGLLADRHIIIADQSKDGVFDDKCMKLAELCSKAVDYAKNGKRVDLRGNLPKTLIRFKPDWHKAEVTGARDLDYYVSDRALGELFRKIDLYDPTEPLQGFPTTPPGDIAPLDDAISRALKPLVRYALVGFTFDFNRATGSGSPSRKPPPPPPPPAPGPKNAHAERLHARYTREMRCICATHTLVEAPDVRLTEEEVVLGTILANCTQPRWRSDRAQRMRLQSETLVRDIRAHIVLGDGGRSPAAAATGIEESEERLKERLRSAWATWVWAQHHRDREYIESFALIALGVVLDCLKRLGELPDA</sequence>
<evidence type="ECO:0000313" key="4">
    <source>
        <dbReference type="EMBL" id="KAH8995448.1"/>
    </source>
</evidence>
<organism evidence="4 5">
    <name type="scientific">Lactarius akahatsu</name>
    <dbReference type="NCBI Taxonomy" id="416441"/>
    <lineage>
        <taxon>Eukaryota</taxon>
        <taxon>Fungi</taxon>
        <taxon>Dikarya</taxon>
        <taxon>Basidiomycota</taxon>
        <taxon>Agaricomycotina</taxon>
        <taxon>Agaricomycetes</taxon>
        <taxon>Russulales</taxon>
        <taxon>Russulaceae</taxon>
        <taxon>Lactarius</taxon>
    </lineage>
</organism>
<feature type="compositionally biased region" description="Pro residues" evidence="2">
    <location>
        <begin position="1051"/>
        <end position="1063"/>
    </location>
</feature>
<dbReference type="GO" id="GO:0030422">
    <property type="term" value="P:siRNA processing"/>
    <property type="evidence" value="ECO:0007669"/>
    <property type="project" value="TreeGrafter"/>
</dbReference>
<dbReference type="PANTHER" id="PTHR23079:SF55">
    <property type="entry name" value="RNA-DIRECTED RNA POLYMERASE"/>
    <property type="match status" value="1"/>
</dbReference>
<feature type="region of interest" description="Disordered" evidence="2">
    <location>
        <begin position="1044"/>
        <end position="1067"/>
    </location>
</feature>
<evidence type="ECO:0000259" key="3">
    <source>
        <dbReference type="Pfam" id="PF05183"/>
    </source>
</evidence>
<feature type="domain" description="RDRP core" evidence="3">
    <location>
        <begin position="415"/>
        <end position="994"/>
    </location>
</feature>
<comment type="caution">
    <text evidence="4">The sequence shown here is derived from an EMBL/GenBank/DDBJ whole genome shotgun (WGS) entry which is preliminary data.</text>
</comment>
<dbReference type="GO" id="GO:0003968">
    <property type="term" value="F:RNA-directed RNA polymerase activity"/>
    <property type="evidence" value="ECO:0007669"/>
    <property type="project" value="UniProtKB-KW"/>
</dbReference>
<keyword evidence="1" id="KW-0694">RNA-binding</keyword>
<proteinExistence type="inferred from homology"/>
<dbReference type="AlphaFoldDB" id="A0AAD4QA08"/>
<dbReference type="EC" id="2.7.7.48" evidence="1"/>
<keyword evidence="1" id="KW-0808">Transferase</keyword>
<evidence type="ECO:0000313" key="5">
    <source>
        <dbReference type="Proteomes" id="UP001201163"/>
    </source>
</evidence>
<keyword evidence="1" id="KW-0548">Nucleotidyltransferase</keyword>
<keyword evidence="1" id="KW-0696">RNA-directed RNA polymerase</keyword>
<feature type="region of interest" description="Disordered" evidence="2">
    <location>
        <begin position="553"/>
        <end position="574"/>
    </location>
</feature>
<dbReference type="GO" id="GO:0031380">
    <property type="term" value="C:nuclear RNA-directed RNA polymerase complex"/>
    <property type="evidence" value="ECO:0007669"/>
    <property type="project" value="TreeGrafter"/>
</dbReference>
<reference evidence="4" key="1">
    <citation type="submission" date="2022-01" db="EMBL/GenBank/DDBJ databases">
        <title>Comparative genomics reveals a dynamic genome evolution in the ectomycorrhizal milk-cap (Lactarius) mushrooms.</title>
        <authorList>
            <consortium name="DOE Joint Genome Institute"/>
            <person name="Lebreton A."/>
            <person name="Tang N."/>
            <person name="Kuo A."/>
            <person name="LaButti K."/>
            <person name="Drula E."/>
            <person name="Barry K."/>
            <person name="Clum A."/>
            <person name="Lipzen A."/>
            <person name="Mousain D."/>
            <person name="Ng V."/>
            <person name="Wang R."/>
            <person name="Wang X."/>
            <person name="Dai Y."/>
            <person name="Henrissat B."/>
            <person name="Grigoriev I.V."/>
            <person name="Guerin-Laguette A."/>
            <person name="Yu F."/>
            <person name="Martin F.M."/>
        </authorList>
    </citation>
    <scope>NUCLEOTIDE SEQUENCE</scope>
    <source>
        <strain evidence="4">QP</strain>
    </source>
</reference>
<protein>
    <recommendedName>
        <fullName evidence="1">RNA-dependent RNA polymerase</fullName>
        <ecNumber evidence="1">2.7.7.48</ecNumber>
    </recommendedName>
</protein>
<dbReference type="Pfam" id="PF05183">
    <property type="entry name" value="RdRP"/>
    <property type="match status" value="1"/>
</dbReference>
<gene>
    <name evidence="4" type="ORF">EDB92DRAFT_1943445</name>
</gene>
<dbReference type="GO" id="GO:0003723">
    <property type="term" value="F:RNA binding"/>
    <property type="evidence" value="ECO:0007669"/>
    <property type="project" value="UniProtKB-KW"/>
</dbReference>
<comment type="catalytic activity">
    <reaction evidence="1">
        <text>RNA(n) + a ribonucleoside 5'-triphosphate = RNA(n+1) + diphosphate</text>
        <dbReference type="Rhea" id="RHEA:21248"/>
        <dbReference type="Rhea" id="RHEA-COMP:14527"/>
        <dbReference type="Rhea" id="RHEA-COMP:17342"/>
        <dbReference type="ChEBI" id="CHEBI:33019"/>
        <dbReference type="ChEBI" id="CHEBI:61557"/>
        <dbReference type="ChEBI" id="CHEBI:140395"/>
        <dbReference type="EC" id="2.7.7.48"/>
    </reaction>
</comment>
<keyword evidence="5" id="KW-1185">Reference proteome</keyword>
<name>A0AAD4QA08_9AGAM</name>